<dbReference type="AlphaFoldDB" id="F4KR68"/>
<reference evidence="1 2" key="1">
    <citation type="journal article" date="2011" name="Stand. Genomic Sci.">
        <title>Complete genome sequence of Haliscomenobacter hydrossis type strain (O).</title>
        <authorList>
            <consortium name="US DOE Joint Genome Institute (JGI-PGF)"/>
            <person name="Daligault H."/>
            <person name="Lapidus A."/>
            <person name="Zeytun A."/>
            <person name="Nolan M."/>
            <person name="Lucas S."/>
            <person name="Del Rio T.G."/>
            <person name="Tice H."/>
            <person name="Cheng J.F."/>
            <person name="Tapia R."/>
            <person name="Han C."/>
            <person name="Goodwin L."/>
            <person name="Pitluck S."/>
            <person name="Liolios K."/>
            <person name="Pagani I."/>
            <person name="Ivanova N."/>
            <person name="Huntemann M."/>
            <person name="Mavromatis K."/>
            <person name="Mikhailova N."/>
            <person name="Pati A."/>
            <person name="Chen A."/>
            <person name="Palaniappan K."/>
            <person name="Land M."/>
            <person name="Hauser L."/>
            <person name="Brambilla E.M."/>
            <person name="Rohde M."/>
            <person name="Verbarg S."/>
            <person name="Goker M."/>
            <person name="Bristow J."/>
            <person name="Eisen J.A."/>
            <person name="Markowitz V."/>
            <person name="Hugenholtz P."/>
            <person name="Kyrpides N.C."/>
            <person name="Klenk H.P."/>
            <person name="Woyke T."/>
        </authorList>
    </citation>
    <scope>NUCLEOTIDE SEQUENCE [LARGE SCALE GENOMIC DNA]</scope>
    <source>
        <strain evidence="2">ATCC 27775 / DSM 1100 / LMG 10767 / O</strain>
    </source>
</reference>
<name>F4KR68_HALH1</name>
<accession>F4KR68</accession>
<protein>
    <submittedName>
        <fullName evidence="1">Uncharacterized protein</fullName>
    </submittedName>
</protein>
<proteinExistence type="predicted"/>
<sequence length="62" mass="7236">MVHRVSYIIIGFHSKTVNEKNSTIFSNSSYAIIKSSCTIKTRFIDFHAFVINKKVFLLFRVH</sequence>
<reference key="2">
    <citation type="submission" date="2011-04" db="EMBL/GenBank/DDBJ databases">
        <title>Complete sequence of chromosome of Haliscomenobacter hydrossis DSM 1100.</title>
        <authorList>
            <consortium name="US DOE Joint Genome Institute (JGI-PGF)"/>
            <person name="Lucas S."/>
            <person name="Han J."/>
            <person name="Lapidus A."/>
            <person name="Bruce D."/>
            <person name="Goodwin L."/>
            <person name="Pitluck S."/>
            <person name="Peters L."/>
            <person name="Kyrpides N."/>
            <person name="Mavromatis K."/>
            <person name="Ivanova N."/>
            <person name="Ovchinnikova G."/>
            <person name="Pagani I."/>
            <person name="Daligault H."/>
            <person name="Detter J.C."/>
            <person name="Han C."/>
            <person name="Land M."/>
            <person name="Hauser L."/>
            <person name="Markowitz V."/>
            <person name="Cheng J.-F."/>
            <person name="Hugenholtz P."/>
            <person name="Woyke T."/>
            <person name="Wu D."/>
            <person name="Verbarg S."/>
            <person name="Frueling A."/>
            <person name="Brambilla E."/>
            <person name="Klenk H.-P."/>
            <person name="Eisen J.A."/>
        </authorList>
    </citation>
    <scope>NUCLEOTIDE SEQUENCE</scope>
    <source>
        <strain>DSM 1100</strain>
    </source>
</reference>
<organism evidence="1 2">
    <name type="scientific">Haliscomenobacter hydrossis (strain ATCC 27775 / DSM 1100 / LMG 10767 / O)</name>
    <dbReference type="NCBI Taxonomy" id="760192"/>
    <lineage>
        <taxon>Bacteria</taxon>
        <taxon>Pseudomonadati</taxon>
        <taxon>Bacteroidota</taxon>
        <taxon>Saprospiria</taxon>
        <taxon>Saprospirales</taxon>
        <taxon>Haliscomenobacteraceae</taxon>
        <taxon>Haliscomenobacter</taxon>
    </lineage>
</organism>
<gene>
    <name evidence="1" type="ordered locus">Halhy_6437</name>
</gene>
<dbReference type="Proteomes" id="UP000008461">
    <property type="component" value="Chromosome"/>
</dbReference>
<dbReference type="KEGG" id="hhy:Halhy_6437"/>
<evidence type="ECO:0000313" key="1">
    <source>
        <dbReference type="EMBL" id="AEE54255.1"/>
    </source>
</evidence>
<evidence type="ECO:0000313" key="2">
    <source>
        <dbReference type="Proteomes" id="UP000008461"/>
    </source>
</evidence>
<dbReference type="HOGENOM" id="CLU_2897936_0_0_10"/>
<keyword evidence="2" id="KW-1185">Reference proteome</keyword>
<dbReference type="EMBL" id="CP002691">
    <property type="protein sequence ID" value="AEE54255.1"/>
    <property type="molecule type" value="Genomic_DNA"/>
</dbReference>
<dbReference type="STRING" id="760192.Halhy_6437"/>